<name>U7V856_9FUSO</name>
<evidence type="ECO:0000256" key="1">
    <source>
        <dbReference type="SAM" id="MobiDB-lite"/>
    </source>
</evidence>
<dbReference type="GO" id="GO:0016837">
    <property type="term" value="F:carbon-oxygen lyase activity, acting on polysaccharides"/>
    <property type="evidence" value="ECO:0007669"/>
    <property type="project" value="InterPro"/>
</dbReference>
<dbReference type="HOGENOM" id="CLU_036080_0_0_0"/>
<accession>U7V856</accession>
<keyword evidence="3" id="KW-1185">Reference proteome</keyword>
<dbReference type="Gene3D" id="1.50.10.20">
    <property type="match status" value="1"/>
</dbReference>
<dbReference type="RefSeq" id="WP_023051746.1">
    <property type="nucleotide sequence ID" value="NZ_CP173062.2"/>
</dbReference>
<reference evidence="2 3" key="1">
    <citation type="submission" date="2013-08" db="EMBL/GenBank/DDBJ databases">
        <authorList>
            <person name="Weinstock G."/>
            <person name="Sodergren E."/>
            <person name="Wylie T."/>
            <person name="Fulton L."/>
            <person name="Fulton R."/>
            <person name="Fronick C."/>
            <person name="O'Laughlin M."/>
            <person name="Godfrey J."/>
            <person name="Miner T."/>
            <person name="Herter B."/>
            <person name="Appelbaum E."/>
            <person name="Cordes M."/>
            <person name="Lek S."/>
            <person name="Wollam A."/>
            <person name="Pepin K.H."/>
            <person name="Palsikar V.B."/>
            <person name="Mitreva M."/>
            <person name="Wilson R.K."/>
        </authorList>
    </citation>
    <scope>NUCLEOTIDE SEQUENCE [LARGE SCALE GENOMIC DNA]</scope>
    <source>
        <strain evidence="2 3">ATCC BAA-474</strain>
    </source>
</reference>
<evidence type="ECO:0000313" key="2">
    <source>
        <dbReference type="EMBL" id="ERT67892.1"/>
    </source>
</evidence>
<dbReference type="Pfam" id="PF06917">
    <property type="entry name" value="Pectate_lyase_2"/>
    <property type="match status" value="1"/>
</dbReference>
<dbReference type="PATRIC" id="fig|1319815.3.peg.2131"/>
<dbReference type="STRING" id="1319815.HMPREF0202_02214"/>
<dbReference type="Gene3D" id="2.30.30.880">
    <property type="match status" value="1"/>
</dbReference>
<sequence>MNKTFKLSLFLGLTTLALGKVDYTENDKARLETVKIFYKNIITNGQSKVNPTPLLADGINTITEKPVEWIYPNGEKVKISNFANQQNFLRTLVILSEVTGDSQYKNTALDTTNYFLDNFTDKNGLYYWGGHRFINLDTLKLEGPQDKNQVHELKNHFPYYEFLYEVNPINTKNYVTAFWNGHIEDWETLDMGRHGSYNKKLDTNIFKNNTPIDIVITENLPILPETKGLTFINAGSDLVYSAFILNSFENNPDMTNWAKTLLKQYELAKNPKTGAPVYQFSSPKKREWPPKSDSDTNSKYGDRAYRQFGPEFGDIAKEGNALFKGNAKAIIVDNALILTEIYKKTGDKELLNWSINTLKNFYKISFDYETGEIKPVWNDGTDLTNYTLIRDGYYGKKGSKLTKTKPATEEYAIALIRSYEVSKDIDLWNLARVMSDKTFSLGDIGTTNGQNIKLDFKTKNSSPYALLLMTDLYEITKNDSYLKMAKVIGDNIVNTKFKNGYFVEDARYLNSRIDSPEAFALVTLDATLKGKSNSIPKYISNGGYIHGEHIEGDSVYDKM</sequence>
<dbReference type="GO" id="GO:0042597">
    <property type="term" value="C:periplasmic space"/>
    <property type="evidence" value="ECO:0007669"/>
    <property type="project" value="InterPro"/>
</dbReference>
<dbReference type="AlphaFoldDB" id="U7V856"/>
<comment type="caution">
    <text evidence="2">The sequence shown here is derived from an EMBL/GenBank/DDBJ whole genome shotgun (WGS) entry which is preliminary data.</text>
</comment>
<dbReference type="InterPro" id="IPR010702">
    <property type="entry name" value="Pectate_lyase_2"/>
</dbReference>
<dbReference type="Gene3D" id="3.90.105.40">
    <property type="match status" value="1"/>
</dbReference>
<keyword evidence="2" id="KW-0456">Lyase</keyword>
<feature type="region of interest" description="Disordered" evidence="1">
    <location>
        <begin position="276"/>
        <end position="300"/>
    </location>
</feature>
<dbReference type="GO" id="GO:0045490">
    <property type="term" value="P:pectin catabolic process"/>
    <property type="evidence" value="ECO:0007669"/>
    <property type="project" value="InterPro"/>
</dbReference>
<proteinExistence type="predicted"/>
<dbReference type="Proteomes" id="UP000017081">
    <property type="component" value="Unassembled WGS sequence"/>
</dbReference>
<organism evidence="2 3">
    <name type="scientific">Cetobacterium somerae ATCC BAA-474</name>
    <dbReference type="NCBI Taxonomy" id="1319815"/>
    <lineage>
        <taxon>Bacteria</taxon>
        <taxon>Fusobacteriati</taxon>
        <taxon>Fusobacteriota</taxon>
        <taxon>Fusobacteriia</taxon>
        <taxon>Fusobacteriales</taxon>
        <taxon>Fusobacteriaceae</taxon>
        <taxon>Cetobacterium</taxon>
    </lineage>
</organism>
<dbReference type="EMBL" id="AXZF01000101">
    <property type="protein sequence ID" value="ERT67892.1"/>
    <property type="molecule type" value="Genomic_DNA"/>
</dbReference>
<protein>
    <submittedName>
        <fullName evidence="2">Periplasmic pectate lyase</fullName>
    </submittedName>
</protein>
<feature type="compositionally biased region" description="Basic and acidic residues" evidence="1">
    <location>
        <begin position="284"/>
        <end position="300"/>
    </location>
</feature>
<dbReference type="InterPro" id="IPR008928">
    <property type="entry name" value="6-hairpin_glycosidase_sf"/>
</dbReference>
<dbReference type="eggNOG" id="ENOG502Z7J0">
    <property type="taxonomic scope" value="Bacteria"/>
</dbReference>
<evidence type="ECO:0000313" key="3">
    <source>
        <dbReference type="Proteomes" id="UP000017081"/>
    </source>
</evidence>
<dbReference type="SUPFAM" id="SSF48208">
    <property type="entry name" value="Six-hairpin glycosidases"/>
    <property type="match status" value="1"/>
</dbReference>
<gene>
    <name evidence="2" type="ORF">HMPREF0202_02214</name>
</gene>